<feature type="region of interest" description="Disordered" evidence="13">
    <location>
        <begin position="515"/>
        <end position="545"/>
    </location>
</feature>
<dbReference type="OrthoDB" id="9803053at2"/>
<dbReference type="Pfam" id="PF00006">
    <property type="entry name" value="ATP-synt_ab"/>
    <property type="match status" value="1"/>
</dbReference>
<evidence type="ECO:0000256" key="10">
    <source>
        <dbReference type="ARBA" id="ARBA00023196"/>
    </source>
</evidence>
<dbReference type="InterPro" id="IPR000194">
    <property type="entry name" value="ATPase_F1/V1/A1_a/bsu_nucl-bd"/>
</dbReference>
<dbReference type="InterPro" id="IPR036121">
    <property type="entry name" value="ATPase_F1/V1/A1_a/bsu_N_sf"/>
</dbReference>
<evidence type="ECO:0000259" key="14">
    <source>
        <dbReference type="Pfam" id="PF00006"/>
    </source>
</evidence>
<evidence type="ECO:0000256" key="11">
    <source>
        <dbReference type="ARBA" id="ARBA00023310"/>
    </source>
</evidence>
<evidence type="ECO:0000313" key="18">
    <source>
        <dbReference type="Proteomes" id="UP000294513"/>
    </source>
</evidence>
<dbReference type="GO" id="GO:0046933">
    <property type="term" value="F:proton-transporting ATP synthase activity, rotational mechanism"/>
    <property type="evidence" value="ECO:0007669"/>
    <property type="project" value="UniProtKB-UniRule"/>
</dbReference>
<dbReference type="SUPFAM" id="SSF52540">
    <property type="entry name" value="P-loop containing nucleoside triphosphate hydrolases"/>
    <property type="match status" value="1"/>
</dbReference>
<dbReference type="Gene3D" id="3.40.50.300">
    <property type="entry name" value="P-loop containing nucleotide triphosphate hydrolases"/>
    <property type="match status" value="1"/>
</dbReference>
<dbReference type="CDD" id="cd01132">
    <property type="entry name" value="F1-ATPase_alpha_CD"/>
    <property type="match status" value="1"/>
</dbReference>
<evidence type="ECO:0000313" key="17">
    <source>
        <dbReference type="EMBL" id="TDD85644.1"/>
    </source>
</evidence>
<evidence type="ECO:0000256" key="7">
    <source>
        <dbReference type="ARBA" id="ARBA00022967"/>
    </source>
</evidence>
<dbReference type="CDD" id="cd18113">
    <property type="entry name" value="ATP-synt_F1_alpha_C"/>
    <property type="match status" value="1"/>
</dbReference>
<evidence type="ECO:0000259" key="15">
    <source>
        <dbReference type="Pfam" id="PF00306"/>
    </source>
</evidence>
<dbReference type="InterPro" id="IPR033732">
    <property type="entry name" value="ATP_synth_F1_a_nt-bd_dom"/>
</dbReference>
<dbReference type="InterPro" id="IPR000793">
    <property type="entry name" value="ATP_synth_asu_C"/>
</dbReference>
<dbReference type="SUPFAM" id="SSF50615">
    <property type="entry name" value="N-terminal domain of alpha and beta subunits of F1 ATP synthase"/>
    <property type="match status" value="1"/>
</dbReference>
<keyword evidence="8 12" id="KW-0406">Ion transport</keyword>
<feature type="domain" description="ATPase F1/V1/A1 complex alpha/beta subunit nucleotide-binding" evidence="14">
    <location>
        <begin position="153"/>
        <end position="376"/>
    </location>
</feature>
<keyword evidence="11 12" id="KW-0066">ATP synthesis</keyword>
<dbReference type="SUPFAM" id="SSF47917">
    <property type="entry name" value="C-terminal domain of alpha and beta subunits of F1 ATP synthase"/>
    <property type="match status" value="1"/>
</dbReference>
<organism evidence="17 18">
    <name type="scientific">Actinomadura rubrisoli</name>
    <dbReference type="NCBI Taxonomy" id="2530368"/>
    <lineage>
        <taxon>Bacteria</taxon>
        <taxon>Bacillati</taxon>
        <taxon>Actinomycetota</taxon>
        <taxon>Actinomycetes</taxon>
        <taxon>Streptosporangiales</taxon>
        <taxon>Thermomonosporaceae</taxon>
        <taxon>Actinomadura</taxon>
    </lineage>
</organism>
<comment type="similarity">
    <text evidence="2 12">Belongs to the ATPase alpha/beta chains family.</text>
</comment>
<accession>A0A4R5BP03</accession>
<dbReference type="Proteomes" id="UP000294513">
    <property type="component" value="Unassembled WGS sequence"/>
</dbReference>
<keyword evidence="6 12" id="KW-0067">ATP-binding</keyword>
<dbReference type="InterPro" id="IPR027417">
    <property type="entry name" value="P-loop_NTPase"/>
</dbReference>
<evidence type="ECO:0000256" key="9">
    <source>
        <dbReference type="ARBA" id="ARBA00023136"/>
    </source>
</evidence>
<dbReference type="EMBL" id="SMKU01000088">
    <property type="protein sequence ID" value="TDD85644.1"/>
    <property type="molecule type" value="Genomic_DNA"/>
</dbReference>
<dbReference type="Pfam" id="PF02874">
    <property type="entry name" value="ATP-synt_ab_N"/>
    <property type="match status" value="1"/>
</dbReference>
<name>A0A4R5BP03_9ACTN</name>
<proteinExistence type="inferred from homology"/>
<dbReference type="InterPro" id="IPR005294">
    <property type="entry name" value="ATP_synth_F1_asu"/>
</dbReference>
<dbReference type="NCBIfam" id="TIGR00962">
    <property type="entry name" value="atpA"/>
    <property type="match status" value="1"/>
</dbReference>
<comment type="function">
    <text evidence="12">Produces ATP from ADP in the presence of a proton gradient across the membrane. The alpha chain is a regulatory subunit.</text>
</comment>
<feature type="binding site" evidence="12">
    <location>
        <begin position="173"/>
        <end position="180"/>
    </location>
    <ligand>
        <name>ATP</name>
        <dbReference type="ChEBI" id="CHEBI:30616"/>
    </ligand>
</feature>
<dbReference type="RefSeq" id="WP_131894860.1">
    <property type="nucleotide sequence ID" value="NZ_SMKU01000088.1"/>
</dbReference>
<dbReference type="InterPro" id="IPR020003">
    <property type="entry name" value="ATPase_a/bsu_AS"/>
</dbReference>
<sequence length="545" mass="59105">MAELTIRPDEIRNALERFVQSYEPEAAAREEVGTVVDSGDGIAHVEGLPSAMANELLEFEDGTRGLALNLDVREIGAVVLGDFSKIEEGQKVRRTGEVLSVPIGDGFLGRVVDALGNPLDGKGPVESTERRALELQAPTVVQRQSVGEPLQTGIKAIDAMTPIGRGQRQLIIGDRQTGKTTVAVDTIINQRENWLSGDEKKQVRCIYVAIGQKGSTIANVRRSLEEAGALEYTTIVAAPASEPAGYKYIAPYTGSAIGQHWMYQGKHVLIVFDDLSKQAEAYRAVSLLLRRPPGREAYPGDVFYLHSRLLERCAKLSDDLGAGSMTGFPIIETKGNDVSAYIPTNVISITDGQCFLETDLFNQGVRPAINVGISVSRVGGSAQIKAMRKVAGTLRLALSQFRDLEAFAAFASDLDAASRAQLDRGARLVELLKQPQGSPFPVEQEVVSVWAGTSGELDEVPVADVRRFEREFLDYVEREEGGLLTSIRETGQLSDDGLTSLKNVITEFKKGFQTSEGDLLGADEPAEAIEDEAGEQETITRVKKD</sequence>
<dbReference type="Gene3D" id="1.20.150.20">
    <property type="entry name" value="ATP synthase alpha/beta chain, C-terminal domain"/>
    <property type="match status" value="1"/>
</dbReference>
<keyword evidence="5 12" id="KW-0547">Nucleotide-binding</keyword>
<keyword evidence="3 12" id="KW-0813">Transport</keyword>
<dbReference type="GO" id="GO:0045259">
    <property type="term" value="C:proton-transporting ATP synthase complex"/>
    <property type="evidence" value="ECO:0007669"/>
    <property type="project" value="UniProtKB-KW"/>
</dbReference>
<dbReference type="Pfam" id="PF00306">
    <property type="entry name" value="ATP-synt_ab_C"/>
    <property type="match status" value="1"/>
</dbReference>
<evidence type="ECO:0000256" key="1">
    <source>
        <dbReference type="ARBA" id="ARBA00004370"/>
    </source>
</evidence>
<keyword evidence="4 12" id="KW-1003">Cell membrane</keyword>
<keyword evidence="10 12" id="KW-0139">CF(1)</keyword>
<gene>
    <name evidence="12" type="primary">atpA</name>
    <name evidence="17" type="ORF">E1298_18505</name>
</gene>
<dbReference type="Gene3D" id="2.40.30.20">
    <property type="match status" value="1"/>
</dbReference>
<comment type="caution">
    <text evidence="17">The sequence shown here is derived from an EMBL/GenBank/DDBJ whole genome shotgun (WGS) entry which is preliminary data.</text>
</comment>
<evidence type="ECO:0000256" key="13">
    <source>
        <dbReference type="SAM" id="MobiDB-lite"/>
    </source>
</evidence>
<dbReference type="InterPro" id="IPR038376">
    <property type="entry name" value="ATP_synth_asu_C_sf"/>
</dbReference>
<reference evidence="17 18" key="1">
    <citation type="submission" date="2019-03" db="EMBL/GenBank/DDBJ databases">
        <title>Draft genome sequences of novel Actinobacteria.</title>
        <authorList>
            <person name="Sahin N."/>
            <person name="Ay H."/>
            <person name="Saygin H."/>
        </authorList>
    </citation>
    <scope>NUCLEOTIDE SEQUENCE [LARGE SCALE GENOMIC DNA]</scope>
    <source>
        <strain evidence="17 18">H3C3</strain>
    </source>
</reference>
<keyword evidence="9 12" id="KW-0472">Membrane</keyword>
<evidence type="ECO:0000256" key="2">
    <source>
        <dbReference type="ARBA" id="ARBA00008936"/>
    </source>
</evidence>
<keyword evidence="18" id="KW-1185">Reference proteome</keyword>
<evidence type="ECO:0000256" key="8">
    <source>
        <dbReference type="ARBA" id="ARBA00023065"/>
    </source>
</evidence>
<feature type="domain" description="ATPase F1/V1/A1 complex alpha/beta subunit N-terminal" evidence="16">
    <location>
        <begin position="30"/>
        <end position="96"/>
    </location>
</feature>
<evidence type="ECO:0000259" key="16">
    <source>
        <dbReference type="Pfam" id="PF02874"/>
    </source>
</evidence>
<dbReference type="InterPro" id="IPR023366">
    <property type="entry name" value="ATP_synth_asu-like_sf"/>
</dbReference>
<keyword evidence="7 12" id="KW-1278">Translocase</keyword>
<dbReference type="PANTHER" id="PTHR48082:SF2">
    <property type="entry name" value="ATP SYNTHASE SUBUNIT ALPHA, MITOCHONDRIAL"/>
    <property type="match status" value="1"/>
</dbReference>
<dbReference type="FunFam" id="1.20.150.20:FF:000001">
    <property type="entry name" value="ATP synthase subunit alpha"/>
    <property type="match status" value="1"/>
</dbReference>
<dbReference type="NCBIfam" id="NF009884">
    <property type="entry name" value="PRK13343.1"/>
    <property type="match status" value="1"/>
</dbReference>
<dbReference type="InterPro" id="IPR004100">
    <property type="entry name" value="ATPase_F1/V1/A1_a/bsu_N"/>
</dbReference>
<dbReference type="HAMAP" id="MF_01346">
    <property type="entry name" value="ATP_synth_alpha_bact"/>
    <property type="match status" value="1"/>
</dbReference>
<comment type="subcellular location">
    <subcellularLocation>
        <location evidence="12">Cell membrane</location>
        <topology evidence="12">Peripheral membrane protein</topology>
    </subcellularLocation>
    <subcellularLocation>
        <location evidence="1">Membrane</location>
    </subcellularLocation>
</comment>
<dbReference type="CDD" id="cd18116">
    <property type="entry name" value="ATP-synt_F1_alpha_N"/>
    <property type="match status" value="1"/>
</dbReference>
<dbReference type="GO" id="GO:0005524">
    <property type="term" value="F:ATP binding"/>
    <property type="evidence" value="ECO:0007669"/>
    <property type="project" value="UniProtKB-UniRule"/>
</dbReference>
<dbReference type="GO" id="GO:0043531">
    <property type="term" value="F:ADP binding"/>
    <property type="evidence" value="ECO:0007669"/>
    <property type="project" value="TreeGrafter"/>
</dbReference>
<dbReference type="PROSITE" id="PS00152">
    <property type="entry name" value="ATPASE_ALPHA_BETA"/>
    <property type="match status" value="1"/>
</dbReference>
<evidence type="ECO:0000256" key="6">
    <source>
        <dbReference type="ARBA" id="ARBA00022840"/>
    </source>
</evidence>
<comment type="catalytic activity">
    <reaction evidence="12">
        <text>ATP + H2O + 4 H(+)(in) = ADP + phosphate + 5 H(+)(out)</text>
        <dbReference type="Rhea" id="RHEA:57720"/>
        <dbReference type="ChEBI" id="CHEBI:15377"/>
        <dbReference type="ChEBI" id="CHEBI:15378"/>
        <dbReference type="ChEBI" id="CHEBI:30616"/>
        <dbReference type="ChEBI" id="CHEBI:43474"/>
        <dbReference type="ChEBI" id="CHEBI:456216"/>
        <dbReference type="EC" id="7.1.2.2"/>
    </reaction>
</comment>
<dbReference type="PANTHER" id="PTHR48082">
    <property type="entry name" value="ATP SYNTHASE SUBUNIT ALPHA, MITOCHONDRIAL"/>
    <property type="match status" value="1"/>
</dbReference>
<evidence type="ECO:0000256" key="5">
    <source>
        <dbReference type="ARBA" id="ARBA00022741"/>
    </source>
</evidence>
<dbReference type="EC" id="7.1.2.2" evidence="12"/>
<evidence type="ECO:0000256" key="12">
    <source>
        <dbReference type="HAMAP-Rule" id="MF_01346"/>
    </source>
</evidence>
<keyword evidence="12" id="KW-0375">Hydrogen ion transport</keyword>
<evidence type="ECO:0000256" key="4">
    <source>
        <dbReference type="ARBA" id="ARBA00022475"/>
    </source>
</evidence>
<feature type="domain" description="ATP synthase alpha subunit C-terminal" evidence="15">
    <location>
        <begin position="383"/>
        <end position="508"/>
    </location>
</feature>
<dbReference type="GO" id="GO:0005886">
    <property type="term" value="C:plasma membrane"/>
    <property type="evidence" value="ECO:0007669"/>
    <property type="project" value="UniProtKB-SubCell"/>
</dbReference>
<feature type="compositionally biased region" description="Acidic residues" evidence="13">
    <location>
        <begin position="524"/>
        <end position="535"/>
    </location>
</feature>
<dbReference type="AlphaFoldDB" id="A0A4R5BP03"/>
<evidence type="ECO:0000256" key="3">
    <source>
        <dbReference type="ARBA" id="ARBA00022448"/>
    </source>
</evidence>
<dbReference type="FunFam" id="3.40.50.300:FF:000002">
    <property type="entry name" value="ATP synthase subunit alpha"/>
    <property type="match status" value="1"/>
</dbReference>
<feature type="site" description="Required for activity" evidence="12">
    <location>
        <position position="374"/>
    </location>
</feature>
<protein>
    <recommendedName>
        <fullName evidence="12">ATP synthase subunit alpha</fullName>
        <ecNumber evidence="12">7.1.2.2</ecNumber>
    </recommendedName>
    <alternativeName>
        <fullName evidence="12">ATP synthase F1 sector subunit alpha</fullName>
    </alternativeName>
    <alternativeName>
        <fullName evidence="12">F-ATPase subunit alpha</fullName>
    </alternativeName>
</protein>